<dbReference type="AlphaFoldDB" id="A0A387AS91"/>
<dbReference type="PANTHER" id="PTHR43229:SF3">
    <property type="entry name" value="ABC-TYPE MULTIDRUG TRANSPORT SYSTEM, PERMEASE COMPONENT"/>
    <property type="match status" value="1"/>
</dbReference>
<keyword evidence="5" id="KW-1003">Cell membrane</keyword>
<dbReference type="KEGG" id="abom:D7I45_00565"/>
<feature type="transmembrane region" description="Helical" evidence="5">
    <location>
        <begin position="182"/>
        <end position="201"/>
    </location>
</feature>
<evidence type="ECO:0000256" key="2">
    <source>
        <dbReference type="ARBA" id="ARBA00022692"/>
    </source>
</evidence>
<evidence type="ECO:0000256" key="3">
    <source>
        <dbReference type="ARBA" id="ARBA00022989"/>
    </source>
</evidence>
<keyword evidence="4 5" id="KW-0472">Membrane</keyword>
<evidence type="ECO:0000256" key="4">
    <source>
        <dbReference type="ARBA" id="ARBA00023136"/>
    </source>
</evidence>
<feature type="transmembrane region" description="Helical" evidence="5">
    <location>
        <begin position="146"/>
        <end position="170"/>
    </location>
</feature>
<evidence type="ECO:0000259" key="6">
    <source>
        <dbReference type="PROSITE" id="PS51012"/>
    </source>
</evidence>
<comment type="subcellular location">
    <subcellularLocation>
        <location evidence="5">Cell membrane</location>
        <topology evidence="5">Multi-pass membrane protein</topology>
    </subcellularLocation>
    <subcellularLocation>
        <location evidence="1">Membrane</location>
        <topology evidence="1">Multi-pass membrane protein</topology>
    </subcellularLocation>
</comment>
<feature type="transmembrane region" description="Helical" evidence="5">
    <location>
        <begin position="33"/>
        <end position="54"/>
    </location>
</feature>
<keyword evidence="5" id="KW-0813">Transport</keyword>
<sequence>MNPSTFRHHSLGLKAILIVANNEWRAFKTNKGLLVSMVMQPIMLYGLLVLALSTNISSINYFGHKIAYNQYALIGILAFFMTTQMSQAMYRATVDKQYGLLAIKFLNGVQPWHYLTGMSFFPSIGFIFQGIILFILGVLSGGIYNVFYYFMALLLGLIILEFWSSLGILLSTKIATYEKRDLIMTLIFTPISYAAPTLYALPHHAPWILQALTSINPLTYQLKALRSIAYGNFDIVSISIGVEITIAMIIITQIILNRMQLTLSER</sequence>
<reference evidence="7 8" key="1">
    <citation type="submission" date="2018-09" db="EMBL/GenBank/DDBJ databases">
        <title>Genome sequencing of strain BHWM-4.</title>
        <authorList>
            <person name="Heo J."/>
            <person name="Kim S.-J."/>
            <person name="Kwon S.-W."/>
        </authorList>
    </citation>
    <scope>NUCLEOTIDE SEQUENCE [LARGE SCALE GENOMIC DNA]</scope>
    <source>
        <strain evidence="7 8">BHWM-4</strain>
    </source>
</reference>
<dbReference type="GO" id="GO:0043190">
    <property type="term" value="C:ATP-binding cassette (ABC) transporter complex"/>
    <property type="evidence" value="ECO:0007669"/>
    <property type="project" value="InterPro"/>
</dbReference>
<gene>
    <name evidence="7" type="ORF">D7I45_00565</name>
</gene>
<dbReference type="OrthoDB" id="670210at2"/>
<feature type="domain" description="ABC transmembrane type-2" evidence="6">
    <location>
        <begin position="32"/>
        <end position="259"/>
    </location>
</feature>
<feature type="transmembrane region" description="Helical" evidence="5">
    <location>
        <begin position="66"/>
        <end position="83"/>
    </location>
</feature>
<protein>
    <recommendedName>
        <fullName evidence="5">Transport permease protein</fullName>
    </recommendedName>
</protein>
<evidence type="ECO:0000313" key="7">
    <source>
        <dbReference type="EMBL" id="AYF92085.1"/>
    </source>
</evidence>
<dbReference type="RefSeq" id="WP_120783859.1">
    <property type="nucleotide sequence ID" value="NZ_CP032626.1"/>
</dbReference>
<evidence type="ECO:0000256" key="5">
    <source>
        <dbReference type="RuleBase" id="RU361157"/>
    </source>
</evidence>
<keyword evidence="2 5" id="KW-0812">Transmembrane</keyword>
<dbReference type="PROSITE" id="PS51012">
    <property type="entry name" value="ABC_TM2"/>
    <property type="match status" value="1"/>
</dbReference>
<dbReference type="PIRSF" id="PIRSF006648">
    <property type="entry name" value="DrrB"/>
    <property type="match status" value="1"/>
</dbReference>
<dbReference type="PANTHER" id="PTHR43229">
    <property type="entry name" value="NODULATION PROTEIN J"/>
    <property type="match status" value="1"/>
</dbReference>
<accession>A0A387AS91</accession>
<evidence type="ECO:0000256" key="1">
    <source>
        <dbReference type="ARBA" id="ARBA00004141"/>
    </source>
</evidence>
<dbReference type="InterPro" id="IPR047817">
    <property type="entry name" value="ABC2_TM_bact-type"/>
</dbReference>
<keyword evidence="3 5" id="KW-1133">Transmembrane helix</keyword>
<dbReference type="Pfam" id="PF01061">
    <property type="entry name" value="ABC2_membrane"/>
    <property type="match status" value="1"/>
</dbReference>
<dbReference type="Proteomes" id="UP000272003">
    <property type="component" value="Chromosome"/>
</dbReference>
<name>A0A387AS91_9LACO</name>
<dbReference type="InterPro" id="IPR051784">
    <property type="entry name" value="Nod_factor_ABC_transporter"/>
</dbReference>
<dbReference type="GO" id="GO:0140359">
    <property type="term" value="F:ABC-type transporter activity"/>
    <property type="evidence" value="ECO:0007669"/>
    <property type="project" value="InterPro"/>
</dbReference>
<dbReference type="InterPro" id="IPR000412">
    <property type="entry name" value="ABC_2_transport"/>
</dbReference>
<keyword evidence="8" id="KW-1185">Reference proteome</keyword>
<dbReference type="EMBL" id="CP032626">
    <property type="protein sequence ID" value="AYF92085.1"/>
    <property type="molecule type" value="Genomic_DNA"/>
</dbReference>
<feature type="transmembrane region" description="Helical" evidence="5">
    <location>
        <begin position="120"/>
        <end position="140"/>
    </location>
</feature>
<organism evidence="7 8">
    <name type="scientific">Apilactobacillus bombintestini</name>
    <dbReference type="NCBI Taxonomy" id="2419772"/>
    <lineage>
        <taxon>Bacteria</taxon>
        <taxon>Bacillati</taxon>
        <taxon>Bacillota</taxon>
        <taxon>Bacilli</taxon>
        <taxon>Lactobacillales</taxon>
        <taxon>Lactobacillaceae</taxon>
        <taxon>Apilactobacillus</taxon>
    </lineage>
</organism>
<proteinExistence type="inferred from homology"/>
<feature type="transmembrane region" description="Helical" evidence="5">
    <location>
        <begin position="235"/>
        <end position="256"/>
    </location>
</feature>
<evidence type="ECO:0000313" key="8">
    <source>
        <dbReference type="Proteomes" id="UP000272003"/>
    </source>
</evidence>
<comment type="similarity">
    <text evidence="5">Belongs to the ABC-2 integral membrane protein family.</text>
</comment>
<dbReference type="InterPro" id="IPR013525">
    <property type="entry name" value="ABC2_TM"/>
</dbReference>